<sequence>MSDKFVQDLKYDTRLHCSGRWRWITQSHVVCFVVGVLLTILVSSGIVLAISYDDDNARAATANVTPPQPKPNLFIRLEGVEGSTCVTRHLLHQLSISSSMQTGYRRATGTAVEAGNSMLRVSYHGMILAWGHVPWFCVEGRPTENAIDGVVTVEAKADGVELREEVRNLVQSELDVVGKAEFEVEGEVEWIGISSLQDSPG</sequence>
<keyword evidence="3" id="KW-1185">Reference proteome</keyword>
<protein>
    <submittedName>
        <fullName evidence="2">Uncharacterized protein</fullName>
    </submittedName>
</protein>
<evidence type="ECO:0000256" key="1">
    <source>
        <dbReference type="SAM" id="Phobius"/>
    </source>
</evidence>
<keyword evidence="1" id="KW-0812">Transmembrane</keyword>
<keyword evidence="1" id="KW-1133">Transmembrane helix</keyword>
<gene>
    <name evidence="2" type="ORF">HU200_004315</name>
</gene>
<reference evidence="2" key="1">
    <citation type="submission" date="2020-07" db="EMBL/GenBank/DDBJ databases">
        <title>Genome sequence and genetic diversity analysis of an under-domesticated orphan crop, white fonio (Digitaria exilis).</title>
        <authorList>
            <person name="Bennetzen J.L."/>
            <person name="Chen S."/>
            <person name="Ma X."/>
            <person name="Wang X."/>
            <person name="Yssel A.E.J."/>
            <person name="Chaluvadi S.R."/>
            <person name="Johnson M."/>
            <person name="Gangashetty P."/>
            <person name="Hamidou F."/>
            <person name="Sanogo M.D."/>
            <person name="Zwaenepoel A."/>
            <person name="Wallace J."/>
            <person name="Van De Peer Y."/>
            <person name="Van Deynze A."/>
        </authorList>
    </citation>
    <scope>NUCLEOTIDE SEQUENCE</scope>
    <source>
        <tissue evidence="2">Leaves</tissue>
    </source>
</reference>
<dbReference type="PANTHER" id="PTHR33994">
    <property type="entry name" value="OS04G0515000 PROTEIN"/>
    <property type="match status" value="1"/>
</dbReference>
<proteinExistence type="predicted"/>
<feature type="transmembrane region" description="Helical" evidence="1">
    <location>
        <begin position="29"/>
        <end position="52"/>
    </location>
</feature>
<dbReference type="OrthoDB" id="674304at2759"/>
<evidence type="ECO:0000313" key="2">
    <source>
        <dbReference type="EMBL" id="KAF8775707.1"/>
    </source>
</evidence>
<keyword evidence="1" id="KW-0472">Membrane</keyword>
<organism evidence="2 3">
    <name type="scientific">Digitaria exilis</name>
    <dbReference type="NCBI Taxonomy" id="1010633"/>
    <lineage>
        <taxon>Eukaryota</taxon>
        <taxon>Viridiplantae</taxon>
        <taxon>Streptophyta</taxon>
        <taxon>Embryophyta</taxon>
        <taxon>Tracheophyta</taxon>
        <taxon>Spermatophyta</taxon>
        <taxon>Magnoliopsida</taxon>
        <taxon>Liliopsida</taxon>
        <taxon>Poales</taxon>
        <taxon>Poaceae</taxon>
        <taxon>PACMAD clade</taxon>
        <taxon>Panicoideae</taxon>
        <taxon>Panicodae</taxon>
        <taxon>Paniceae</taxon>
        <taxon>Anthephorinae</taxon>
        <taxon>Digitaria</taxon>
    </lineage>
</organism>
<dbReference type="Proteomes" id="UP000636709">
    <property type="component" value="Unassembled WGS sequence"/>
</dbReference>
<accession>A0A835FSP6</accession>
<evidence type="ECO:0000313" key="3">
    <source>
        <dbReference type="Proteomes" id="UP000636709"/>
    </source>
</evidence>
<comment type="caution">
    <text evidence="2">The sequence shown here is derived from an EMBL/GenBank/DDBJ whole genome shotgun (WGS) entry which is preliminary data.</text>
</comment>
<dbReference type="AlphaFoldDB" id="A0A835FSP6"/>
<dbReference type="EMBL" id="JACEFO010000295">
    <property type="protein sequence ID" value="KAF8775707.1"/>
    <property type="molecule type" value="Genomic_DNA"/>
</dbReference>
<dbReference type="PANTHER" id="PTHR33994:SF17">
    <property type="entry name" value="OS01G0655600 PROTEIN"/>
    <property type="match status" value="1"/>
</dbReference>
<name>A0A835FSP6_9POAL</name>